<evidence type="ECO:0000313" key="2">
    <source>
        <dbReference type="EMBL" id="KAF6379190.1"/>
    </source>
</evidence>
<proteinExistence type="predicted"/>
<accession>A0A7J7ZZM2</accession>
<keyword evidence="3" id="KW-1185">Reference proteome</keyword>
<sequence length="208" mass="22255">MSSRDQDGKTQRDEVHGDGGSSGNRSGWEEVETTEAELSGSRGSPPASLQPIGVGRWGSAQAPGGRTRPPRASVLPARLPLTLTLISETLLESGSGLWLPLKCSLKEETAPARWGSFGGRSDGVSLVWDPSSNVQGESRRLHVSPVHASPLLRSQMCKRVLRCHLQTGSVHGLPSVTTANLALSDVNRDLINATRLKIKPITKLLGWN</sequence>
<reference evidence="2 3" key="1">
    <citation type="journal article" date="2020" name="Nature">
        <title>Six reference-quality genomes reveal evolution of bat adaptations.</title>
        <authorList>
            <person name="Jebb D."/>
            <person name="Huang Z."/>
            <person name="Pippel M."/>
            <person name="Hughes G.M."/>
            <person name="Lavrichenko K."/>
            <person name="Devanna P."/>
            <person name="Winkler S."/>
            <person name="Jermiin L.S."/>
            <person name="Skirmuntt E.C."/>
            <person name="Katzourakis A."/>
            <person name="Burkitt-Gray L."/>
            <person name="Ray D.A."/>
            <person name="Sullivan K.A.M."/>
            <person name="Roscito J.G."/>
            <person name="Kirilenko B.M."/>
            <person name="Davalos L.M."/>
            <person name="Corthals A.P."/>
            <person name="Power M.L."/>
            <person name="Jones G."/>
            <person name="Ransome R.D."/>
            <person name="Dechmann D.K.N."/>
            <person name="Locatelli A.G."/>
            <person name="Puechmaille S.J."/>
            <person name="Fedrigo O."/>
            <person name="Jarvis E.D."/>
            <person name="Hiller M."/>
            <person name="Vernes S.C."/>
            <person name="Myers E.W."/>
            <person name="Teeling E.C."/>
        </authorList>
    </citation>
    <scope>NUCLEOTIDE SEQUENCE [LARGE SCALE GENOMIC DNA]</scope>
    <source>
        <strain evidence="2">MMyoMyo1</strain>
        <tissue evidence="2">Flight muscle</tissue>
    </source>
</reference>
<dbReference type="EMBL" id="JABWUV010000002">
    <property type="protein sequence ID" value="KAF6379190.1"/>
    <property type="molecule type" value="Genomic_DNA"/>
</dbReference>
<evidence type="ECO:0000256" key="1">
    <source>
        <dbReference type="SAM" id="MobiDB-lite"/>
    </source>
</evidence>
<feature type="compositionally biased region" description="Basic and acidic residues" evidence="1">
    <location>
        <begin position="1"/>
        <end position="17"/>
    </location>
</feature>
<comment type="caution">
    <text evidence="2">The sequence shown here is derived from an EMBL/GenBank/DDBJ whole genome shotgun (WGS) entry which is preliminary data.</text>
</comment>
<name>A0A7J7ZZM2_MYOMY</name>
<gene>
    <name evidence="2" type="ORF">mMyoMyo1_010010</name>
</gene>
<dbReference type="Proteomes" id="UP000527355">
    <property type="component" value="Unassembled WGS sequence"/>
</dbReference>
<evidence type="ECO:0000313" key="3">
    <source>
        <dbReference type="Proteomes" id="UP000527355"/>
    </source>
</evidence>
<feature type="region of interest" description="Disordered" evidence="1">
    <location>
        <begin position="1"/>
        <end position="73"/>
    </location>
</feature>
<organism evidence="2 3">
    <name type="scientific">Myotis myotis</name>
    <name type="common">Greater mouse-eared bat</name>
    <name type="synonym">Vespertilio myotis</name>
    <dbReference type="NCBI Taxonomy" id="51298"/>
    <lineage>
        <taxon>Eukaryota</taxon>
        <taxon>Metazoa</taxon>
        <taxon>Chordata</taxon>
        <taxon>Craniata</taxon>
        <taxon>Vertebrata</taxon>
        <taxon>Euteleostomi</taxon>
        <taxon>Mammalia</taxon>
        <taxon>Eutheria</taxon>
        <taxon>Laurasiatheria</taxon>
        <taxon>Chiroptera</taxon>
        <taxon>Yangochiroptera</taxon>
        <taxon>Vespertilionidae</taxon>
        <taxon>Myotis</taxon>
    </lineage>
</organism>
<dbReference type="AlphaFoldDB" id="A0A7J7ZZM2"/>
<protein>
    <submittedName>
        <fullName evidence="2">Uncharacterized protein</fullName>
    </submittedName>
</protein>